<dbReference type="GO" id="GO:0003677">
    <property type="term" value="F:DNA binding"/>
    <property type="evidence" value="ECO:0007669"/>
    <property type="project" value="UniProtKB-KW"/>
</dbReference>
<evidence type="ECO:0000313" key="6">
    <source>
        <dbReference type="Proteomes" id="UP000001564"/>
    </source>
</evidence>
<dbReference type="SMART" id="SM00422">
    <property type="entry name" value="HTH_MERR"/>
    <property type="match status" value="1"/>
</dbReference>
<reference evidence="5 6" key="1">
    <citation type="journal article" date="2008" name="J. Bacteriol.">
        <title>The genome sequence of the tomato-pathogenic actinomycete Clavibacter michiganensis subsp. michiganensis NCPPB382 reveals a large island involved in pathogenicity.</title>
        <authorList>
            <person name="Gartemann K.H."/>
            <person name="Abt B."/>
            <person name="Bekel T."/>
            <person name="Burger A."/>
            <person name="Engemann J."/>
            <person name="Flugel M."/>
            <person name="Gaigalat L."/>
            <person name="Goesmann A."/>
            <person name="Grafen I."/>
            <person name="Kalinowski J."/>
            <person name="Kaup O."/>
            <person name="Kirchner O."/>
            <person name="Krause L."/>
            <person name="Linke B."/>
            <person name="McHardy A."/>
            <person name="Meyer F."/>
            <person name="Pohle S."/>
            <person name="Ruckert C."/>
            <person name="Schneiker S."/>
            <person name="Zellermann E.M."/>
            <person name="Puhler A."/>
            <person name="Eichenlaub R."/>
            <person name="Kaiser O."/>
            <person name="Bartels D."/>
        </authorList>
    </citation>
    <scope>NUCLEOTIDE SEQUENCE [LARGE SCALE GENOMIC DNA]</scope>
    <source>
        <strain evidence="5 6">NCPPB 382</strain>
    </source>
</reference>
<evidence type="ECO:0000256" key="3">
    <source>
        <dbReference type="SAM" id="MobiDB-lite"/>
    </source>
</evidence>
<feature type="domain" description="HTH merR-type" evidence="4">
    <location>
        <begin position="16"/>
        <end position="83"/>
    </location>
</feature>
<dbReference type="KEGG" id="cmi:CMM_0115"/>
<dbReference type="Proteomes" id="UP000001564">
    <property type="component" value="Chromosome"/>
</dbReference>
<keyword evidence="1" id="KW-0238">DNA-binding</keyword>
<proteinExistence type="predicted"/>
<evidence type="ECO:0000256" key="2">
    <source>
        <dbReference type="SAM" id="Coils"/>
    </source>
</evidence>
<dbReference type="PANTHER" id="PTHR30204:SF93">
    <property type="entry name" value="HTH MERR-TYPE DOMAIN-CONTAINING PROTEIN"/>
    <property type="match status" value="1"/>
</dbReference>
<dbReference type="Pfam" id="PF00376">
    <property type="entry name" value="MerR"/>
    <property type="match status" value="1"/>
</dbReference>
<accession>A5CM50</accession>
<feature type="region of interest" description="Disordered" evidence="3">
    <location>
        <begin position="261"/>
        <end position="284"/>
    </location>
</feature>
<keyword evidence="2" id="KW-0175">Coiled coil</keyword>
<dbReference type="Gene3D" id="1.10.1660.10">
    <property type="match status" value="1"/>
</dbReference>
<keyword evidence="6" id="KW-1185">Reference proteome</keyword>
<sequence>MTATPIPMPTPPRRVRIGDAAAFVGITPRTIRHYHQIGLIPEPERGTDDRRRYGYADMVRLMWIRRMADAGIALEDIRAAFADPEAGEAAAAAADAAAPAAAPAGDDDVADVLGRLEATLAAQEAELRRQRDAVRRLRARGSRLGLLSDLVARRLDGLPEGSLRQADLDALLVMERSLGTLVAALNATRYIAVATLPGLREASDRVDAAEEALDDTVAVDDPRVAEVAAERRAFEEALQAAIDASDLPRQDEELIAAWDELHPDGDGDEDDARGGSGRPARSLSTMDAFTKMPYDFSPARLRSMELAMDFVVWGPPAR</sequence>
<dbReference type="PRINTS" id="PR00040">
    <property type="entry name" value="HTHMERR"/>
</dbReference>
<dbReference type="PROSITE" id="PS50937">
    <property type="entry name" value="HTH_MERR_2"/>
    <property type="match status" value="1"/>
</dbReference>
<evidence type="ECO:0000259" key="4">
    <source>
        <dbReference type="PROSITE" id="PS50937"/>
    </source>
</evidence>
<organism evidence="5 6">
    <name type="scientific">Clavibacter michiganensis subsp. michiganensis (strain NCPPB 382)</name>
    <dbReference type="NCBI Taxonomy" id="443906"/>
    <lineage>
        <taxon>Bacteria</taxon>
        <taxon>Bacillati</taxon>
        <taxon>Actinomycetota</taxon>
        <taxon>Actinomycetes</taxon>
        <taxon>Micrococcales</taxon>
        <taxon>Microbacteriaceae</taxon>
        <taxon>Clavibacter</taxon>
    </lineage>
</organism>
<name>A5CM50_CLAM3</name>
<feature type="coiled-coil region" evidence="2">
    <location>
        <begin position="113"/>
        <end position="140"/>
    </location>
</feature>
<dbReference type="PANTHER" id="PTHR30204">
    <property type="entry name" value="REDOX-CYCLING DRUG-SENSING TRANSCRIPTIONAL ACTIVATOR SOXR"/>
    <property type="match status" value="1"/>
</dbReference>
<dbReference type="eggNOG" id="COG0789">
    <property type="taxonomic scope" value="Bacteria"/>
</dbReference>
<dbReference type="HOGENOM" id="CLU_079903_1_0_11"/>
<dbReference type="SUPFAM" id="SSF46955">
    <property type="entry name" value="Putative DNA-binding domain"/>
    <property type="match status" value="1"/>
</dbReference>
<dbReference type="InterPro" id="IPR047057">
    <property type="entry name" value="MerR_fam"/>
</dbReference>
<evidence type="ECO:0000313" key="5">
    <source>
        <dbReference type="EMBL" id="CAN00135.1"/>
    </source>
</evidence>
<protein>
    <recommendedName>
        <fullName evidence="4">HTH merR-type domain-containing protein</fullName>
    </recommendedName>
</protein>
<dbReference type="CDD" id="cd00592">
    <property type="entry name" value="HTH_MerR-like"/>
    <property type="match status" value="1"/>
</dbReference>
<dbReference type="EMBL" id="AM711867">
    <property type="protein sequence ID" value="CAN00135.1"/>
    <property type="molecule type" value="Genomic_DNA"/>
</dbReference>
<dbReference type="InterPro" id="IPR000551">
    <property type="entry name" value="MerR-type_HTH_dom"/>
</dbReference>
<dbReference type="InterPro" id="IPR009061">
    <property type="entry name" value="DNA-bd_dom_put_sf"/>
</dbReference>
<evidence type="ECO:0000256" key="1">
    <source>
        <dbReference type="ARBA" id="ARBA00023125"/>
    </source>
</evidence>
<dbReference type="GO" id="GO:0003700">
    <property type="term" value="F:DNA-binding transcription factor activity"/>
    <property type="evidence" value="ECO:0007669"/>
    <property type="project" value="InterPro"/>
</dbReference>
<dbReference type="AlphaFoldDB" id="A5CM50"/>
<gene>
    <name evidence="5" type="ordered locus">CMM_0115</name>
</gene>